<dbReference type="InterPro" id="IPR050295">
    <property type="entry name" value="Plant_2OG-oxidoreductases"/>
</dbReference>
<dbReference type="PANTHER" id="PTHR47991">
    <property type="entry name" value="OXOGLUTARATE/IRON-DEPENDENT DIOXYGENASE"/>
    <property type="match status" value="1"/>
</dbReference>
<accession>A0AA38LD13</accession>
<dbReference type="GO" id="GO:0046872">
    <property type="term" value="F:metal ion binding"/>
    <property type="evidence" value="ECO:0007669"/>
    <property type="project" value="UniProtKB-KW"/>
</dbReference>
<evidence type="ECO:0000313" key="4">
    <source>
        <dbReference type="EMBL" id="KAH9320763.1"/>
    </source>
</evidence>
<dbReference type="SUPFAM" id="SSF51197">
    <property type="entry name" value="Clavaminate synthase-like"/>
    <property type="match status" value="1"/>
</dbReference>
<dbReference type="InterPro" id="IPR027443">
    <property type="entry name" value="IPNS-like_sf"/>
</dbReference>
<proteinExistence type="predicted"/>
<dbReference type="OMA" id="KDYIRYH"/>
<evidence type="ECO:0000256" key="2">
    <source>
        <dbReference type="ARBA" id="ARBA00023004"/>
    </source>
</evidence>
<name>A0AA38LD13_TAXCH</name>
<evidence type="ECO:0000256" key="1">
    <source>
        <dbReference type="ARBA" id="ARBA00022723"/>
    </source>
</evidence>
<dbReference type="Proteomes" id="UP000824469">
    <property type="component" value="Unassembled WGS sequence"/>
</dbReference>
<feature type="non-terminal residue" evidence="4">
    <location>
        <position position="198"/>
    </location>
</feature>
<organism evidence="4 5">
    <name type="scientific">Taxus chinensis</name>
    <name type="common">Chinese yew</name>
    <name type="synonym">Taxus wallichiana var. chinensis</name>
    <dbReference type="NCBI Taxonomy" id="29808"/>
    <lineage>
        <taxon>Eukaryota</taxon>
        <taxon>Viridiplantae</taxon>
        <taxon>Streptophyta</taxon>
        <taxon>Embryophyta</taxon>
        <taxon>Tracheophyta</taxon>
        <taxon>Spermatophyta</taxon>
        <taxon>Pinopsida</taxon>
        <taxon>Pinidae</taxon>
        <taxon>Conifers II</taxon>
        <taxon>Cupressales</taxon>
        <taxon>Taxaceae</taxon>
        <taxon>Taxus</taxon>
    </lineage>
</organism>
<keyword evidence="5" id="KW-1185">Reference proteome</keyword>
<dbReference type="Gene3D" id="2.60.120.330">
    <property type="entry name" value="B-lactam Antibiotic, Isopenicillin N Synthase, Chain"/>
    <property type="match status" value="1"/>
</dbReference>
<evidence type="ECO:0000313" key="5">
    <source>
        <dbReference type="Proteomes" id="UP000824469"/>
    </source>
</evidence>
<dbReference type="AlphaFoldDB" id="A0AA38LD13"/>
<dbReference type="Pfam" id="PF03171">
    <property type="entry name" value="2OG-FeII_Oxy"/>
    <property type="match status" value="1"/>
</dbReference>
<comment type="caution">
    <text evidence="4">The sequence shown here is derived from an EMBL/GenBank/DDBJ whole genome shotgun (WGS) entry which is preliminary data.</text>
</comment>
<keyword evidence="2" id="KW-0408">Iron</keyword>
<feature type="domain" description="Fe2OG dioxygenase" evidence="3">
    <location>
        <begin position="42"/>
        <end position="141"/>
    </location>
</feature>
<gene>
    <name evidence="4" type="ORF">KI387_015402</name>
</gene>
<dbReference type="InterPro" id="IPR044861">
    <property type="entry name" value="IPNS-like_FE2OG_OXY"/>
</dbReference>
<dbReference type="EMBL" id="JAHRHJ020000003">
    <property type="protein sequence ID" value="KAH9320763.1"/>
    <property type="molecule type" value="Genomic_DNA"/>
</dbReference>
<protein>
    <recommendedName>
        <fullName evidence="3">Fe2OG dioxygenase domain-containing protein</fullName>
    </recommendedName>
</protein>
<evidence type="ECO:0000259" key="3">
    <source>
        <dbReference type="PROSITE" id="PS51471"/>
    </source>
</evidence>
<reference evidence="4 5" key="1">
    <citation type="journal article" date="2021" name="Nat. Plants">
        <title>The Taxus genome provides insights into paclitaxel biosynthesis.</title>
        <authorList>
            <person name="Xiong X."/>
            <person name="Gou J."/>
            <person name="Liao Q."/>
            <person name="Li Y."/>
            <person name="Zhou Q."/>
            <person name="Bi G."/>
            <person name="Li C."/>
            <person name="Du R."/>
            <person name="Wang X."/>
            <person name="Sun T."/>
            <person name="Guo L."/>
            <person name="Liang H."/>
            <person name="Lu P."/>
            <person name="Wu Y."/>
            <person name="Zhang Z."/>
            <person name="Ro D.K."/>
            <person name="Shang Y."/>
            <person name="Huang S."/>
            <person name="Yan J."/>
        </authorList>
    </citation>
    <scope>NUCLEOTIDE SEQUENCE [LARGE SCALE GENOMIC DNA]</scope>
    <source>
        <strain evidence="4">Ta-2019</strain>
    </source>
</reference>
<keyword evidence="1" id="KW-0479">Metal-binding</keyword>
<dbReference type="InterPro" id="IPR005123">
    <property type="entry name" value="Oxoglu/Fe-dep_dioxygenase_dom"/>
</dbReference>
<dbReference type="PROSITE" id="PS51471">
    <property type="entry name" value="FE2OG_OXY"/>
    <property type="match status" value="1"/>
</dbReference>
<sequence length="198" mass="22279">EVMDEYGREICKLWEVLMQALSRGLGLEDENALNQGVGGEKKEIHFRINYYPPCPQPELVLGLSPHSDPNALTILLHDQTPGLQIRKDGDWIDVECVPGALVVNIADALEIISNGKYKSIEHRSLVHKDRARMSWAMFCIPPLNEVIVSPLKELIDKGEAPLYKGSSWKEYLQRFFSKGLDGKGHVHQLQHSSIADLN</sequence>